<keyword evidence="2" id="KW-0472">Membrane</keyword>
<proteinExistence type="predicted"/>
<dbReference type="NCBIfam" id="TIGR02854">
    <property type="entry name" value="spore_II_GA"/>
    <property type="match status" value="1"/>
</dbReference>
<dbReference type="GO" id="GO:0030436">
    <property type="term" value="P:asexual sporulation"/>
    <property type="evidence" value="ECO:0007669"/>
    <property type="project" value="InterPro"/>
</dbReference>
<evidence type="ECO:0000313" key="3">
    <source>
        <dbReference type="EMBL" id="NOJ69677.1"/>
    </source>
</evidence>
<feature type="transmembrane region" description="Helical" evidence="2">
    <location>
        <begin position="131"/>
        <end position="151"/>
    </location>
</feature>
<dbReference type="Pfam" id="PF03419">
    <property type="entry name" value="Peptidase_U4"/>
    <property type="match status" value="1"/>
</dbReference>
<evidence type="ECO:0000256" key="1">
    <source>
        <dbReference type="PIRSR" id="PIRSR018571-1"/>
    </source>
</evidence>
<name>A0AAP6ZYH5_PAEAL</name>
<feature type="transmembrane region" description="Helical" evidence="2">
    <location>
        <begin position="37"/>
        <end position="56"/>
    </location>
</feature>
<dbReference type="PIRSF" id="PIRSF018571">
    <property type="entry name" value="SpoIIGA"/>
    <property type="match status" value="1"/>
</dbReference>
<dbReference type="AlphaFoldDB" id="A0AAP6ZYH5"/>
<keyword evidence="2" id="KW-0812">Transmembrane</keyword>
<dbReference type="GO" id="GO:0004190">
    <property type="term" value="F:aspartic-type endopeptidase activity"/>
    <property type="evidence" value="ECO:0007669"/>
    <property type="project" value="InterPro"/>
</dbReference>
<dbReference type="EMBL" id="JABFOR010000003">
    <property type="protein sequence ID" value="NOJ69677.1"/>
    <property type="molecule type" value="Genomic_DNA"/>
</dbReference>
<keyword evidence="2" id="KW-1133">Transmembrane helix</keyword>
<feature type="transmembrane region" description="Helical" evidence="2">
    <location>
        <begin position="91"/>
        <end position="111"/>
    </location>
</feature>
<organism evidence="3 4">
    <name type="scientific">Paenibacillus alvei</name>
    <name type="common">Bacillus alvei</name>
    <dbReference type="NCBI Taxonomy" id="44250"/>
    <lineage>
        <taxon>Bacteria</taxon>
        <taxon>Bacillati</taxon>
        <taxon>Bacillota</taxon>
        <taxon>Bacilli</taxon>
        <taxon>Bacillales</taxon>
        <taxon>Paenibacillaceae</taxon>
        <taxon>Paenibacillus</taxon>
    </lineage>
</organism>
<dbReference type="Proteomes" id="UP000552038">
    <property type="component" value="Unassembled WGS sequence"/>
</dbReference>
<dbReference type="InterPro" id="IPR005081">
    <property type="entry name" value="SpoIIGA"/>
</dbReference>
<gene>
    <name evidence="3" type="primary">spoIIGA</name>
    <name evidence="3" type="ORF">HMI46_03810</name>
</gene>
<feature type="active site" evidence="1">
    <location>
        <position position="187"/>
    </location>
</feature>
<evidence type="ECO:0000313" key="4">
    <source>
        <dbReference type="Proteomes" id="UP000552038"/>
    </source>
</evidence>
<dbReference type="RefSeq" id="WP_171415037.1">
    <property type="nucleotide sequence ID" value="NZ_JABFOR010000003.1"/>
</dbReference>
<evidence type="ECO:0000256" key="2">
    <source>
        <dbReference type="SAM" id="Phobius"/>
    </source>
</evidence>
<sequence length="330" mass="37010">MTVIYADLLFGLNLVLDWTLLRMTARIRGIQFLRWRLAAAAGLGTVYAAVLFIPAYPILYTYVGKLLLSILMIILAFGFHNAGYFLKNVGVFYFSAFVIAGGAFGLQYLLQDARAWSLSHQASQWIAAHRISFQAGIGFLIVALPASYALFRLVWRHSARQQQVVKQLVQLDMYIGDTIRQCTGLVDTGNHLRDPLGGAPVVVTEARLWEGIFPAEWLNRLRSEQPFDMLQSWTGTGEAGAILDESRLRLIPYRGVNRDMQWMIGLRPDSIRIRTESETYVSKKVIIGLDMGTLSHDGAFQAIVHPDLMQDSGREEASYHSMPDSSHRAS</sequence>
<protein>
    <submittedName>
        <fullName evidence="3">Sigma-E processing peptidase SpoIIGA</fullName>
    </submittedName>
</protein>
<accession>A0AAP6ZYH5</accession>
<reference evidence="3 4" key="1">
    <citation type="submission" date="2020-05" db="EMBL/GenBank/DDBJ databases">
        <title>Whole genome sequencing and identification of novel metabolites from Paenibacillus alvei strain JR949.</title>
        <authorList>
            <person name="Rajendhran J."/>
            <person name="Sree Pranav P."/>
            <person name="Mahalakshmi B."/>
            <person name="Karthikeyan R."/>
        </authorList>
    </citation>
    <scope>NUCLEOTIDE SEQUENCE [LARGE SCALE GENOMIC DNA]</scope>
    <source>
        <strain evidence="3 4">JR949</strain>
    </source>
</reference>
<comment type="caution">
    <text evidence="3">The sequence shown here is derived from an EMBL/GenBank/DDBJ whole genome shotgun (WGS) entry which is preliminary data.</text>
</comment>
<feature type="transmembrane region" description="Helical" evidence="2">
    <location>
        <begin position="62"/>
        <end position="79"/>
    </location>
</feature>
<dbReference type="GO" id="GO:0006508">
    <property type="term" value="P:proteolysis"/>
    <property type="evidence" value="ECO:0007669"/>
    <property type="project" value="InterPro"/>
</dbReference>